<evidence type="ECO:0000256" key="1">
    <source>
        <dbReference type="ARBA" id="ARBA00022737"/>
    </source>
</evidence>
<evidence type="ECO:0000259" key="3">
    <source>
        <dbReference type="Pfam" id="PF23598"/>
    </source>
</evidence>
<keyword evidence="1" id="KW-0677">Repeat</keyword>
<accession>A0A2S3IEV9</accession>
<protein>
    <recommendedName>
        <fullName evidence="3">Disease resistance R13L4/SHOC-2-like LRR domain-containing protein</fullName>
    </recommendedName>
</protein>
<feature type="compositionally biased region" description="Acidic residues" evidence="2">
    <location>
        <begin position="1"/>
        <end position="16"/>
    </location>
</feature>
<feature type="region of interest" description="Disordered" evidence="2">
    <location>
        <begin position="741"/>
        <end position="768"/>
    </location>
</feature>
<gene>
    <name evidence="4" type="ORF">PAHAL_8G229200</name>
</gene>
<dbReference type="Pfam" id="PF23598">
    <property type="entry name" value="LRR_14"/>
    <property type="match status" value="1"/>
</dbReference>
<dbReference type="AlphaFoldDB" id="A0A2S3IEV9"/>
<evidence type="ECO:0000256" key="2">
    <source>
        <dbReference type="SAM" id="MobiDB-lite"/>
    </source>
</evidence>
<sequence length="782" mass="87980">MDSEEELCMDSEEELGMGEADTVAPAAPERQIEEAIGSLESGLARCSKMKEAARPGRGTGDLERRCLDFLEEELRYIVAGLRALSPQHVDEEMTGWLQDLTDVASDLLPRVIDQADLQRDNTLLRRAARFFRCSSHRYPYDLYKLLIAAISFYVLAEHPCRYRHLLQATSRHGLPPQAAEEGGGLLPMGTSYDFPYEIDLPELSMIMFPYGYMFEEDQLVMKWWYEGSLLLPGSDFSRLVSRNVITHAAPNSRRRTNRPDEAETWQWNVHPIQYQFLASKSAEMGFVFTSATLNLLLAAGSSTGHGNEAGQIARRLALHHDDPNIPSLLQEIDLSQTRSLAVSGAVSIEVPLDKFVNLLVLDVEGWENFGDEDLLRICRSKMFFLEYLSIRNTRVSKLPPEINELCRLQSLDASKTQVTEIPFGVFVATRLNRLDLRGTPIRQLTVPKQILRLQDSLRRLLIGGEGMIYSAETATRLPHDIRRFSKLLTLATVDLSEQPASFVKALGDHLVWLEVLAITWSFHQSSDRDYCEALLSSIKRWSWLQSLTIHCGLGCSMEFLGSLSDPPVFFDKFKVTLGRFVGVPQWFHGLRYLSFMQIIVCKQGARDLEILRDLPKLKCLILGLDFIPREAIVIGNEGFPELQRFSIDCPVPWLTFESRAMPKLTYLQLEFHACPTSPISVPSGIKNLSSLTEVALWYNVRYANSSSVKMTVEAVREEVANRRNMTQMISLFINGIEQDDAQEVDEETESTTGAPSGPDAGAEGEAVVEKTTAVVDTEITEA</sequence>
<organism evidence="4">
    <name type="scientific">Panicum hallii</name>
    <dbReference type="NCBI Taxonomy" id="206008"/>
    <lineage>
        <taxon>Eukaryota</taxon>
        <taxon>Viridiplantae</taxon>
        <taxon>Streptophyta</taxon>
        <taxon>Embryophyta</taxon>
        <taxon>Tracheophyta</taxon>
        <taxon>Spermatophyta</taxon>
        <taxon>Magnoliopsida</taxon>
        <taxon>Liliopsida</taxon>
        <taxon>Poales</taxon>
        <taxon>Poaceae</taxon>
        <taxon>PACMAD clade</taxon>
        <taxon>Panicoideae</taxon>
        <taxon>Panicodae</taxon>
        <taxon>Paniceae</taxon>
        <taxon>Panicinae</taxon>
        <taxon>Panicum</taxon>
        <taxon>Panicum sect. Panicum</taxon>
    </lineage>
</organism>
<dbReference type="PANTHER" id="PTHR47186:SF3">
    <property type="entry name" value="OS09G0267800 PROTEIN"/>
    <property type="match status" value="1"/>
</dbReference>
<dbReference type="InterPro" id="IPR055414">
    <property type="entry name" value="LRR_R13L4/SHOC2-like"/>
</dbReference>
<feature type="domain" description="Disease resistance R13L4/SHOC-2-like LRR" evidence="3">
    <location>
        <begin position="431"/>
        <end position="725"/>
    </location>
</feature>
<dbReference type="EMBL" id="CM008053">
    <property type="protein sequence ID" value="PAN43119.2"/>
    <property type="molecule type" value="Genomic_DNA"/>
</dbReference>
<dbReference type="SUPFAM" id="SSF52058">
    <property type="entry name" value="L domain-like"/>
    <property type="match status" value="1"/>
</dbReference>
<dbReference type="Proteomes" id="UP000243499">
    <property type="component" value="Chromosome 8"/>
</dbReference>
<dbReference type="Gene3D" id="3.80.10.10">
    <property type="entry name" value="Ribonuclease Inhibitor"/>
    <property type="match status" value="1"/>
</dbReference>
<reference evidence="4" key="1">
    <citation type="submission" date="2018-04" db="EMBL/GenBank/DDBJ databases">
        <title>WGS assembly of Panicum hallii.</title>
        <authorList>
            <person name="Lovell J."/>
            <person name="Jenkins J."/>
            <person name="Lowry D."/>
            <person name="Mamidi S."/>
            <person name="Sreedasyam A."/>
            <person name="Weng X."/>
            <person name="Barry K."/>
            <person name="Bonette J."/>
            <person name="Campitelli B."/>
            <person name="Daum C."/>
            <person name="Gordon S."/>
            <person name="Gould B."/>
            <person name="Lipzen A."/>
            <person name="Macqueen A."/>
            <person name="Palacio-Mejia J."/>
            <person name="Plott C."/>
            <person name="Shakirov E."/>
            <person name="Shu S."/>
            <person name="Yoshinaga Y."/>
            <person name="Zane M."/>
            <person name="Rokhsar D."/>
            <person name="Grimwood J."/>
            <person name="Schmutz J."/>
            <person name="Juenger T."/>
        </authorList>
    </citation>
    <scope>NUCLEOTIDE SEQUENCE [LARGE SCALE GENOMIC DNA]</scope>
    <source>
        <strain evidence="4">FIL2</strain>
    </source>
</reference>
<dbReference type="Gramene" id="PAN43119">
    <property type="protein sequence ID" value="PAN43119"/>
    <property type="gene ID" value="PAHAL_8G229200"/>
</dbReference>
<evidence type="ECO:0000313" key="4">
    <source>
        <dbReference type="EMBL" id="PAN43119.2"/>
    </source>
</evidence>
<feature type="region of interest" description="Disordered" evidence="2">
    <location>
        <begin position="1"/>
        <end position="25"/>
    </location>
</feature>
<dbReference type="InterPro" id="IPR032675">
    <property type="entry name" value="LRR_dom_sf"/>
</dbReference>
<dbReference type="PANTHER" id="PTHR47186">
    <property type="entry name" value="LEUCINE-RICH REPEAT-CONTAINING PROTEIN 57"/>
    <property type="match status" value="1"/>
</dbReference>
<proteinExistence type="predicted"/>
<name>A0A2S3IEV9_9POAL</name>